<feature type="transmembrane region" description="Helical" evidence="1">
    <location>
        <begin position="213"/>
        <end position="234"/>
    </location>
</feature>
<protein>
    <submittedName>
        <fullName evidence="2">Serine--pyruvate aminotransferase</fullName>
    </submittedName>
</protein>
<dbReference type="InterPro" id="IPR006160">
    <property type="entry name" value="SCFA_transpt_AtoE"/>
</dbReference>
<keyword evidence="1" id="KW-1133">Transmembrane helix</keyword>
<dbReference type="Proteomes" id="UP000234847">
    <property type="component" value="Unassembled WGS sequence"/>
</dbReference>
<feature type="transmembrane region" description="Helical" evidence="1">
    <location>
        <begin position="158"/>
        <end position="178"/>
    </location>
</feature>
<feature type="transmembrane region" description="Helical" evidence="1">
    <location>
        <begin position="271"/>
        <end position="288"/>
    </location>
</feature>
<dbReference type="GO" id="GO:0005886">
    <property type="term" value="C:plasma membrane"/>
    <property type="evidence" value="ECO:0007669"/>
    <property type="project" value="TreeGrafter"/>
</dbReference>
<evidence type="ECO:0000313" key="3">
    <source>
        <dbReference type="Proteomes" id="UP000234847"/>
    </source>
</evidence>
<evidence type="ECO:0000256" key="1">
    <source>
        <dbReference type="SAM" id="Phobius"/>
    </source>
</evidence>
<gene>
    <name evidence="2" type="ORF">CYJ95_03385</name>
</gene>
<reference evidence="2 3" key="1">
    <citation type="submission" date="2017-12" db="EMBL/GenBank/DDBJ databases">
        <title>Phylogenetic diversity of female urinary microbiome.</title>
        <authorList>
            <person name="Thomas-White K."/>
            <person name="Wolfe A.J."/>
        </authorList>
    </citation>
    <scope>NUCLEOTIDE SEQUENCE [LARGE SCALE GENOMIC DNA]</scope>
    <source>
        <strain evidence="2 3">UMB0038</strain>
    </source>
</reference>
<keyword evidence="1" id="KW-0472">Membrane</keyword>
<evidence type="ECO:0000313" key="2">
    <source>
        <dbReference type="EMBL" id="PKZ82946.1"/>
    </source>
</evidence>
<accession>A0AAX0VMJ8</accession>
<feature type="transmembrane region" description="Helical" evidence="1">
    <location>
        <begin position="75"/>
        <end position="97"/>
    </location>
</feature>
<dbReference type="AlphaFoldDB" id="A0AAX0VMJ8"/>
<dbReference type="EMBL" id="PKJT01000002">
    <property type="protein sequence ID" value="PKZ82946.1"/>
    <property type="molecule type" value="Genomic_DNA"/>
</dbReference>
<feature type="transmembrane region" description="Helical" evidence="1">
    <location>
        <begin position="117"/>
        <end position="146"/>
    </location>
</feature>
<dbReference type="GO" id="GO:0008483">
    <property type="term" value="F:transaminase activity"/>
    <property type="evidence" value="ECO:0007669"/>
    <property type="project" value="UniProtKB-KW"/>
</dbReference>
<keyword evidence="2" id="KW-0808">Transferase</keyword>
<dbReference type="PANTHER" id="PTHR41983">
    <property type="entry name" value="SHORT-CHAIN FATTY ACID TRANSPORTER-RELATED"/>
    <property type="match status" value="1"/>
</dbReference>
<name>A0AAX0VMJ8_MICLU</name>
<organism evidence="2 3">
    <name type="scientific">Micrococcus luteus</name>
    <name type="common">Micrococcus lysodeikticus</name>
    <dbReference type="NCBI Taxonomy" id="1270"/>
    <lineage>
        <taxon>Bacteria</taxon>
        <taxon>Bacillati</taxon>
        <taxon>Actinomycetota</taxon>
        <taxon>Actinomycetes</taxon>
        <taxon>Micrococcales</taxon>
        <taxon>Micrococcaceae</taxon>
        <taxon>Micrococcus</taxon>
    </lineage>
</organism>
<keyword evidence="1" id="KW-0812">Transmembrane</keyword>
<sequence length="467" mass="48997">MSATSTRPPTPGPSGRTAREGTFFSRAMRPLNTTMERFIPSSLVFTIVLTFAVAALCLLLTPAGPADVVVGWGDGLSGLLAFITQMALVLMLGHILANTGPVRRLLARLASIPRTPLAAYIFVFVVAAAASLITWGLGLVVGALLAKEVAAQARERGLVLHFPMLVAAGFSGFVVWHMGYSGSGPLTAATPGSFLTESLDGRTVPVSETTFSWWNITAAVVTVLVVALALFLVAPRAGDRIVELEIDARDRDAVSAPEIETPADRLDASRVPTLLVGAMLVVYLVMHFVGGGTLTLDIVNWSFLALILLLVRSPHELIGLTQSAASNVGEILLQFPLYAGILGMMTTTGLVVVLSDAFVAISNPVTFGLLAFLAAGLVNFFVPSGGGQFAVQGPIMLQAGDALGVDPAITIMAVSYGDQWTNMIQPFWAIPLLAIAGLKMRDILGYTTVVLLASGLVFGGTLLLVSL</sequence>
<dbReference type="PANTHER" id="PTHR41983:SF2">
    <property type="entry name" value="SHORT-CHAIN FATTY ACID TRANSPORTER-RELATED"/>
    <property type="match status" value="1"/>
</dbReference>
<proteinExistence type="predicted"/>
<feature type="transmembrane region" description="Helical" evidence="1">
    <location>
        <begin position="331"/>
        <end position="354"/>
    </location>
</feature>
<keyword evidence="2" id="KW-0032">Aminotransferase</keyword>
<comment type="caution">
    <text evidence="2">The sequence shown here is derived from an EMBL/GenBank/DDBJ whole genome shotgun (WGS) entry which is preliminary data.</text>
</comment>
<dbReference type="Pfam" id="PF02667">
    <property type="entry name" value="SCFA_trans"/>
    <property type="match status" value="1"/>
</dbReference>
<feature type="transmembrane region" description="Helical" evidence="1">
    <location>
        <begin position="443"/>
        <end position="465"/>
    </location>
</feature>
<feature type="transmembrane region" description="Helical" evidence="1">
    <location>
        <begin position="360"/>
        <end position="382"/>
    </location>
</feature>
<feature type="transmembrane region" description="Helical" evidence="1">
    <location>
        <begin position="38"/>
        <end position="63"/>
    </location>
</feature>